<organism evidence="3 4">
    <name type="scientific">Zasmidium cellare ATCC 36951</name>
    <dbReference type="NCBI Taxonomy" id="1080233"/>
    <lineage>
        <taxon>Eukaryota</taxon>
        <taxon>Fungi</taxon>
        <taxon>Dikarya</taxon>
        <taxon>Ascomycota</taxon>
        <taxon>Pezizomycotina</taxon>
        <taxon>Dothideomycetes</taxon>
        <taxon>Dothideomycetidae</taxon>
        <taxon>Mycosphaerellales</taxon>
        <taxon>Mycosphaerellaceae</taxon>
        <taxon>Zasmidium</taxon>
    </lineage>
</organism>
<dbReference type="EMBL" id="ML993587">
    <property type="protein sequence ID" value="KAF2169717.1"/>
    <property type="molecule type" value="Genomic_DNA"/>
</dbReference>
<dbReference type="AlphaFoldDB" id="A0A6A6CQZ6"/>
<protein>
    <submittedName>
        <fullName evidence="3">Uncharacterized protein</fullName>
    </submittedName>
</protein>
<reference evidence="3" key="1">
    <citation type="journal article" date="2020" name="Stud. Mycol.">
        <title>101 Dothideomycetes genomes: a test case for predicting lifestyles and emergence of pathogens.</title>
        <authorList>
            <person name="Haridas S."/>
            <person name="Albert R."/>
            <person name="Binder M."/>
            <person name="Bloem J."/>
            <person name="Labutti K."/>
            <person name="Salamov A."/>
            <person name="Andreopoulos B."/>
            <person name="Baker S."/>
            <person name="Barry K."/>
            <person name="Bills G."/>
            <person name="Bluhm B."/>
            <person name="Cannon C."/>
            <person name="Castanera R."/>
            <person name="Culley D."/>
            <person name="Daum C."/>
            <person name="Ezra D."/>
            <person name="Gonzalez J."/>
            <person name="Henrissat B."/>
            <person name="Kuo A."/>
            <person name="Liang C."/>
            <person name="Lipzen A."/>
            <person name="Lutzoni F."/>
            <person name="Magnuson J."/>
            <person name="Mondo S."/>
            <person name="Nolan M."/>
            <person name="Ohm R."/>
            <person name="Pangilinan J."/>
            <person name="Park H.-J."/>
            <person name="Ramirez L."/>
            <person name="Alfaro M."/>
            <person name="Sun H."/>
            <person name="Tritt A."/>
            <person name="Yoshinaga Y."/>
            <person name="Zwiers L.-H."/>
            <person name="Turgeon B."/>
            <person name="Goodwin S."/>
            <person name="Spatafora J."/>
            <person name="Crous P."/>
            <person name="Grigoriev I."/>
        </authorList>
    </citation>
    <scope>NUCLEOTIDE SEQUENCE</scope>
    <source>
        <strain evidence="3">ATCC 36951</strain>
    </source>
</reference>
<evidence type="ECO:0000313" key="3">
    <source>
        <dbReference type="EMBL" id="KAF2169717.1"/>
    </source>
</evidence>
<sequence length="253" mass="26988">MSPCSVPVDFTKTIDLSNVKDKTALITGGASGIGAGIARALTEAGACVVIADINAEAGKQLREGLVGEGFKYVFCSISIDGAIVAGRCRAQFVHVDVTQWTSQVQAFKYALEHSPTKSIDIVIACAGISTGPMLQDAPFTTPDDSSEDPAAPKNQIAMINVNLIGAIYTSTLAIDYWRRNQQPTPDNTLLIVASNIAYFPPPGFRLRRLQMGCARFLEIPQRHARVLHTVQDESPRAASHAIAHDGGAAADLR</sequence>
<dbReference type="GO" id="GO:0005737">
    <property type="term" value="C:cytoplasm"/>
    <property type="evidence" value="ECO:0007669"/>
    <property type="project" value="TreeGrafter"/>
</dbReference>
<evidence type="ECO:0000256" key="1">
    <source>
        <dbReference type="ARBA" id="ARBA00006484"/>
    </source>
</evidence>
<dbReference type="Gene3D" id="3.40.50.720">
    <property type="entry name" value="NAD(P)-binding Rossmann-like Domain"/>
    <property type="match status" value="1"/>
</dbReference>
<dbReference type="GeneID" id="54558518"/>
<evidence type="ECO:0000313" key="4">
    <source>
        <dbReference type="Proteomes" id="UP000799537"/>
    </source>
</evidence>
<dbReference type="Pfam" id="PF00106">
    <property type="entry name" value="adh_short"/>
    <property type="match status" value="1"/>
</dbReference>
<dbReference type="RefSeq" id="XP_033670606.1">
    <property type="nucleotide sequence ID" value="XM_033805246.1"/>
</dbReference>
<keyword evidence="4" id="KW-1185">Reference proteome</keyword>
<dbReference type="OrthoDB" id="5371740at2759"/>
<keyword evidence="2" id="KW-0560">Oxidoreductase</keyword>
<dbReference type="GO" id="GO:0016616">
    <property type="term" value="F:oxidoreductase activity, acting on the CH-OH group of donors, NAD or NADP as acceptor"/>
    <property type="evidence" value="ECO:0007669"/>
    <property type="project" value="TreeGrafter"/>
</dbReference>
<gene>
    <name evidence="3" type="ORF">M409DRAFT_20132</name>
</gene>
<name>A0A6A6CQZ6_ZASCE</name>
<evidence type="ECO:0000256" key="2">
    <source>
        <dbReference type="ARBA" id="ARBA00023002"/>
    </source>
</evidence>
<accession>A0A6A6CQZ6</accession>
<dbReference type="Proteomes" id="UP000799537">
    <property type="component" value="Unassembled WGS sequence"/>
</dbReference>
<proteinExistence type="inferred from homology"/>
<dbReference type="InterPro" id="IPR002347">
    <property type="entry name" value="SDR_fam"/>
</dbReference>
<dbReference type="SUPFAM" id="SSF51735">
    <property type="entry name" value="NAD(P)-binding Rossmann-fold domains"/>
    <property type="match status" value="1"/>
</dbReference>
<comment type="similarity">
    <text evidence="1">Belongs to the short-chain dehydrogenases/reductases (SDR) family.</text>
</comment>
<dbReference type="PANTHER" id="PTHR44229">
    <property type="entry name" value="15-HYDROXYPROSTAGLANDIN DEHYDROGENASE [NAD(+)]"/>
    <property type="match status" value="1"/>
</dbReference>
<dbReference type="PANTHER" id="PTHR44229:SF4">
    <property type="entry name" value="15-HYDROXYPROSTAGLANDIN DEHYDROGENASE [NAD(+)]"/>
    <property type="match status" value="1"/>
</dbReference>
<dbReference type="InterPro" id="IPR036291">
    <property type="entry name" value="NAD(P)-bd_dom_sf"/>
</dbReference>